<dbReference type="PANTHER" id="PTHR37451:SF1">
    <property type="entry name" value="MARVEL DOMAIN-CONTAINING PROTEIN"/>
    <property type="match status" value="1"/>
</dbReference>
<evidence type="ECO:0000256" key="5">
    <source>
        <dbReference type="SAM" id="MobiDB-lite"/>
    </source>
</evidence>
<evidence type="ECO:0000256" key="4">
    <source>
        <dbReference type="ARBA" id="ARBA00023136"/>
    </source>
</evidence>
<keyword evidence="4 6" id="KW-0472">Membrane</keyword>
<feature type="transmembrane region" description="Helical" evidence="6">
    <location>
        <begin position="184"/>
        <end position="205"/>
    </location>
</feature>
<sequence length="306" mass="32532">MQIYTSDKTSPRSFPWLWFVRLSAIVFSVIVLGITASDASKWDSWECSVPSKLSYNIAVSVLSFLALIYFILATGPSPQVRLLPWFIWGQLGLDALMFILWLAAAASSSYNCSDLCNACSAYSVVLYDTDLCYCVDNTGIFKRTYSPKPKGVLHARSPKSYSSGGIGSRSSSGGRGSILAARQAFDAIMTLLFAFCLGATIFWIIKSRQTGSTTTNMAMATEKQEEAGTPAAGAASSSNAQSGANAEHYNGQPMQQQGGVPQGTPTAHPQNGTPMQPNGGPTFIPKEGASEVPPAATTDQVPVGPQ</sequence>
<evidence type="ECO:0000256" key="1">
    <source>
        <dbReference type="ARBA" id="ARBA00004141"/>
    </source>
</evidence>
<evidence type="ECO:0000256" key="2">
    <source>
        <dbReference type="ARBA" id="ARBA00022692"/>
    </source>
</evidence>
<name>A0ABR4AX97_9LECA</name>
<comment type="subcellular location">
    <subcellularLocation>
        <location evidence="1">Membrane</location>
        <topology evidence="1">Multi-pass membrane protein</topology>
    </subcellularLocation>
</comment>
<accession>A0ABR4AX97</accession>
<evidence type="ECO:0000313" key="9">
    <source>
        <dbReference type="Proteomes" id="UP001590951"/>
    </source>
</evidence>
<evidence type="ECO:0000256" key="6">
    <source>
        <dbReference type="SAM" id="Phobius"/>
    </source>
</evidence>
<keyword evidence="9" id="KW-1185">Reference proteome</keyword>
<keyword evidence="3 6" id="KW-1133">Transmembrane helix</keyword>
<dbReference type="InterPro" id="IPR008253">
    <property type="entry name" value="Marvel"/>
</dbReference>
<proteinExistence type="predicted"/>
<feature type="transmembrane region" description="Helical" evidence="6">
    <location>
        <begin position="85"/>
        <end position="104"/>
    </location>
</feature>
<dbReference type="Proteomes" id="UP001590951">
    <property type="component" value="Unassembled WGS sequence"/>
</dbReference>
<feature type="transmembrane region" description="Helical" evidence="6">
    <location>
        <begin position="16"/>
        <end position="34"/>
    </location>
</feature>
<evidence type="ECO:0000259" key="7">
    <source>
        <dbReference type="Pfam" id="PF01284"/>
    </source>
</evidence>
<dbReference type="Pfam" id="PF01284">
    <property type="entry name" value="MARVEL"/>
    <property type="match status" value="1"/>
</dbReference>
<keyword evidence="2 6" id="KW-0812">Transmembrane</keyword>
<feature type="compositionally biased region" description="Polar residues" evidence="5">
    <location>
        <begin position="267"/>
        <end position="276"/>
    </location>
</feature>
<dbReference type="EMBL" id="JBHFEH010000067">
    <property type="protein sequence ID" value="KAL2049279.1"/>
    <property type="molecule type" value="Genomic_DNA"/>
</dbReference>
<feature type="region of interest" description="Disordered" evidence="5">
    <location>
        <begin position="223"/>
        <end position="306"/>
    </location>
</feature>
<dbReference type="PANTHER" id="PTHR37451">
    <property type="entry name" value="MARVEL DOMAIN"/>
    <property type="match status" value="1"/>
</dbReference>
<reference evidence="8 9" key="1">
    <citation type="submission" date="2024-09" db="EMBL/GenBank/DDBJ databases">
        <title>Rethinking Asexuality: The Enigmatic Case of Functional Sexual Genes in Lepraria (Stereocaulaceae).</title>
        <authorList>
            <person name="Doellman M."/>
            <person name="Sun Y."/>
            <person name="Barcenas-Pena A."/>
            <person name="Lumbsch H.T."/>
            <person name="Grewe F."/>
        </authorList>
    </citation>
    <scope>NUCLEOTIDE SEQUENCE [LARGE SCALE GENOMIC DNA]</scope>
    <source>
        <strain evidence="8 9">Grewe 0041</strain>
    </source>
</reference>
<feature type="region of interest" description="Disordered" evidence="5">
    <location>
        <begin position="149"/>
        <end position="172"/>
    </location>
</feature>
<protein>
    <recommendedName>
        <fullName evidence="7">MARVEL domain-containing protein</fullName>
    </recommendedName>
</protein>
<gene>
    <name evidence="8" type="ORF">ABVK25_010457</name>
</gene>
<comment type="caution">
    <text evidence="8">The sequence shown here is derived from an EMBL/GenBank/DDBJ whole genome shotgun (WGS) entry which is preliminary data.</text>
</comment>
<feature type="domain" description="MARVEL" evidence="7">
    <location>
        <begin position="17"/>
        <end position="122"/>
    </location>
</feature>
<evidence type="ECO:0000256" key="3">
    <source>
        <dbReference type="ARBA" id="ARBA00022989"/>
    </source>
</evidence>
<organism evidence="8 9">
    <name type="scientific">Lepraria finkii</name>
    <dbReference type="NCBI Taxonomy" id="1340010"/>
    <lineage>
        <taxon>Eukaryota</taxon>
        <taxon>Fungi</taxon>
        <taxon>Dikarya</taxon>
        <taxon>Ascomycota</taxon>
        <taxon>Pezizomycotina</taxon>
        <taxon>Lecanoromycetes</taxon>
        <taxon>OSLEUM clade</taxon>
        <taxon>Lecanoromycetidae</taxon>
        <taxon>Lecanorales</taxon>
        <taxon>Lecanorineae</taxon>
        <taxon>Stereocaulaceae</taxon>
        <taxon>Lepraria</taxon>
    </lineage>
</organism>
<evidence type="ECO:0000313" key="8">
    <source>
        <dbReference type="EMBL" id="KAL2049279.1"/>
    </source>
</evidence>
<feature type="transmembrane region" description="Helical" evidence="6">
    <location>
        <begin position="55"/>
        <end position="73"/>
    </location>
</feature>
<feature type="compositionally biased region" description="Low complexity" evidence="5">
    <location>
        <begin position="231"/>
        <end position="265"/>
    </location>
</feature>